<dbReference type="Proteomes" id="UP000245119">
    <property type="component" value="Linkage Group LG12"/>
</dbReference>
<dbReference type="InterPro" id="IPR001304">
    <property type="entry name" value="C-type_lectin-like"/>
</dbReference>
<organism evidence="3 4">
    <name type="scientific">Pomacea canaliculata</name>
    <name type="common">Golden apple snail</name>
    <dbReference type="NCBI Taxonomy" id="400727"/>
    <lineage>
        <taxon>Eukaryota</taxon>
        <taxon>Metazoa</taxon>
        <taxon>Spiralia</taxon>
        <taxon>Lophotrochozoa</taxon>
        <taxon>Mollusca</taxon>
        <taxon>Gastropoda</taxon>
        <taxon>Caenogastropoda</taxon>
        <taxon>Architaenioglossa</taxon>
        <taxon>Ampullarioidea</taxon>
        <taxon>Ampullariidae</taxon>
        <taxon>Pomacea</taxon>
    </lineage>
</organism>
<evidence type="ECO:0000313" key="3">
    <source>
        <dbReference type="EMBL" id="PVD20534.1"/>
    </source>
</evidence>
<accession>A0A2T7NH82</accession>
<evidence type="ECO:0000259" key="2">
    <source>
        <dbReference type="PROSITE" id="PS50041"/>
    </source>
</evidence>
<reference evidence="3 4" key="1">
    <citation type="submission" date="2018-04" db="EMBL/GenBank/DDBJ databases">
        <title>The genome of golden apple snail Pomacea canaliculata provides insight into stress tolerance and invasive adaptation.</title>
        <authorList>
            <person name="Liu C."/>
            <person name="Liu B."/>
            <person name="Ren Y."/>
            <person name="Zhang Y."/>
            <person name="Wang H."/>
            <person name="Li S."/>
            <person name="Jiang F."/>
            <person name="Yin L."/>
            <person name="Zhang G."/>
            <person name="Qian W."/>
            <person name="Fan W."/>
        </authorList>
    </citation>
    <scope>NUCLEOTIDE SEQUENCE [LARGE SCALE GENOMIC DNA]</scope>
    <source>
        <strain evidence="3">SZHN2017</strain>
        <tissue evidence="3">Muscle</tissue>
    </source>
</reference>
<dbReference type="PROSITE" id="PS50041">
    <property type="entry name" value="C_TYPE_LECTIN_2"/>
    <property type="match status" value="1"/>
</dbReference>
<feature type="region of interest" description="Disordered" evidence="1">
    <location>
        <begin position="145"/>
        <end position="188"/>
    </location>
</feature>
<protein>
    <recommendedName>
        <fullName evidence="2">C-type lectin domain-containing protein</fullName>
    </recommendedName>
</protein>
<dbReference type="CDD" id="cd00037">
    <property type="entry name" value="CLECT"/>
    <property type="match status" value="1"/>
</dbReference>
<dbReference type="InterPro" id="IPR016187">
    <property type="entry name" value="CTDL_fold"/>
</dbReference>
<dbReference type="EMBL" id="PZQS01000012">
    <property type="protein sequence ID" value="PVD20534.1"/>
    <property type="molecule type" value="Genomic_DNA"/>
</dbReference>
<dbReference type="SUPFAM" id="SSF56436">
    <property type="entry name" value="C-type lectin-like"/>
    <property type="match status" value="1"/>
</dbReference>
<evidence type="ECO:0000256" key="1">
    <source>
        <dbReference type="SAM" id="MobiDB-lite"/>
    </source>
</evidence>
<dbReference type="Pfam" id="PF00059">
    <property type="entry name" value="Lectin_C"/>
    <property type="match status" value="1"/>
</dbReference>
<dbReference type="InterPro" id="IPR016186">
    <property type="entry name" value="C-type_lectin-like/link_sf"/>
</dbReference>
<proteinExistence type="predicted"/>
<feature type="domain" description="C-type lectin" evidence="2">
    <location>
        <begin position="26"/>
        <end position="142"/>
    </location>
</feature>
<evidence type="ECO:0000313" key="4">
    <source>
        <dbReference type="Proteomes" id="UP000245119"/>
    </source>
</evidence>
<sequence>MHEIERVRVDDVLPRSDESHCQRAVYEARSLVLFKAGKRWNEARNVCAQGNGYLATADKYTMSILLQTKNNGVISMWDNVWIGLHTADPVYNMLSAKGFVWEDCQMLGDWTNWQADQPSNRYNNCIPIDVINQDSFPSNHCDSLTTQGPDTTSRLSQRTTVVTRTSGSPGTDVTLRESTGTSTLSTRDGTRTVTNIPTTERTQDVTNVPTTEGTQAVTNIPTTDGTQAVTNVPTTEGTQAVTNVPTRQGTQDVTNIPTREGTQDVTNVKTTEGTQGVTTTTIGAQTTTTLTTTVGGQWGQTSIATVLSTESKTLIHQHQRTVGCQAGGDQEAVLEQEQPVVMETEERKCEGQPRLCSNCRPHRSCLPRGRRFLDRPL</sequence>
<comment type="caution">
    <text evidence="3">The sequence shown here is derived from an EMBL/GenBank/DDBJ whole genome shotgun (WGS) entry which is preliminary data.</text>
</comment>
<gene>
    <name evidence="3" type="ORF">C0Q70_18690</name>
</gene>
<dbReference type="AlphaFoldDB" id="A0A2T7NH82"/>
<dbReference type="Gene3D" id="3.10.100.10">
    <property type="entry name" value="Mannose-Binding Protein A, subunit A"/>
    <property type="match status" value="1"/>
</dbReference>
<keyword evidence="4" id="KW-1185">Reference proteome</keyword>
<name>A0A2T7NH82_POMCA</name>